<evidence type="ECO:0000313" key="1">
    <source>
        <dbReference type="EMBL" id="TPG25449.1"/>
    </source>
</evidence>
<dbReference type="Pfam" id="PF12244">
    <property type="entry name" value="DUF3606"/>
    <property type="match status" value="1"/>
</dbReference>
<dbReference type="InterPro" id="IPR022037">
    <property type="entry name" value="DUF3606"/>
</dbReference>
<organism evidence="1 2">
    <name type="scientific">Variovorax guangxiensis</name>
    <dbReference type="NCBI Taxonomy" id="1775474"/>
    <lineage>
        <taxon>Bacteria</taxon>
        <taxon>Pseudomonadati</taxon>
        <taxon>Pseudomonadota</taxon>
        <taxon>Betaproteobacteria</taxon>
        <taxon>Burkholderiales</taxon>
        <taxon>Comamonadaceae</taxon>
        <taxon>Variovorax</taxon>
    </lineage>
</organism>
<name>A0A502DLU6_9BURK</name>
<proteinExistence type="predicted"/>
<accession>A0A502DLU6</accession>
<reference evidence="1 2" key="1">
    <citation type="journal article" date="2019" name="Environ. Microbiol.">
        <title>Species interactions and distinct microbial communities in high Arctic permafrost affected cryosols are associated with the CH4 and CO2 gas fluxes.</title>
        <authorList>
            <person name="Altshuler I."/>
            <person name="Hamel J."/>
            <person name="Turney S."/>
            <person name="Magnuson E."/>
            <person name="Levesque R."/>
            <person name="Greer C."/>
            <person name="Whyte L.G."/>
        </authorList>
    </citation>
    <scope>NUCLEOTIDE SEQUENCE [LARGE SCALE GENOMIC DNA]</scope>
    <source>
        <strain evidence="1 2">S06.C</strain>
    </source>
</reference>
<gene>
    <name evidence="1" type="ORF">EAH82_18120</name>
</gene>
<protein>
    <submittedName>
        <fullName evidence="1">DUF3606 domain-containing protein</fullName>
    </submittedName>
</protein>
<dbReference type="OrthoDB" id="7030114at2"/>
<comment type="caution">
    <text evidence="1">The sequence shown here is derived from an EMBL/GenBank/DDBJ whole genome shotgun (WGS) entry which is preliminary data.</text>
</comment>
<dbReference type="Proteomes" id="UP000319212">
    <property type="component" value="Unassembled WGS sequence"/>
</dbReference>
<dbReference type="EMBL" id="RCZI01000005">
    <property type="protein sequence ID" value="TPG25449.1"/>
    <property type="molecule type" value="Genomic_DNA"/>
</dbReference>
<evidence type="ECO:0000313" key="2">
    <source>
        <dbReference type="Proteomes" id="UP000319212"/>
    </source>
</evidence>
<dbReference type="AlphaFoldDB" id="A0A502DLU6"/>
<sequence>MPEQPVTSETRGRTIQINDLRDVRAWCNAWGCSEAQLRLAVRAVGNSADAVHAYLLRNP</sequence>